<dbReference type="GO" id="GO:0008168">
    <property type="term" value="F:methyltransferase activity"/>
    <property type="evidence" value="ECO:0007669"/>
    <property type="project" value="UniProtKB-KW"/>
</dbReference>
<dbReference type="Proteomes" id="UP000315677">
    <property type="component" value="Unassembled WGS sequence"/>
</dbReference>
<dbReference type="CDD" id="cd02440">
    <property type="entry name" value="AdoMet_MTases"/>
    <property type="match status" value="1"/>
</dbReference>
<comment type="caution">
    <text evidence="2">The sequence shown here is derived from an EMBL/GenBank/DDBJ whole genome shotgun (WGS) entry which is preliminary data.</text>
</comment>
<dbReference type="Pfam" id="PF13649">
    <property type="entry name" value="Methyltransf_25"/>
    <property type="match status" value="1"/>
</dbReference>
<keyword evidence="2" id="KW-0489">Methyltransferase</keyword>
<dbReference type="GO" id="GO:0032259">
    <property type="term" value="P:methylation"/>
    <property type="evidence" value="ECO:0007669"/>
    <property type="project" value="UniProtKB-KW"/>
</dbReference>
<dbReference type="RefSeq" id="WP_170231615.1">
    <property type="nucleotide sequence ID" value="NZ_VFPA01000004.1"/>
</dbReference>
<feature type="domain" description="Methyltransferase" evidence="1">
    <location>
        <begin position="41"/>
        <end position="145"/>
    </location>
</feature>
<evidence type="ECO:0000313" key="3">
    <source>
        <dbReference type="Proteomes" id="UP000315677"/>
    </source>
</evidence>
<dbReference type="AlphaFoldDB" id="A0A543D9P3"/>
<keyword evidence="2" id="KW-0808">Transferase</keyword>
<proteinExistence type="predicted"/>
<reference evidence="2 3" key="1">
    <citation type="submission" date="2019-06" db="EMBL/GenBank/DDBJ databases">
        <title>Sequencing the genomes of 1000 actinobacteria strains.</title>
        <authorList>
            <person name="Klenk H.-P."/>
        </authorList>
    </citation>
    <scope>NUCLEOTIDE SEQUENCE [LARGE SCALE GENOMIC DNA]</scope>
    <source>
        <strain evidence="2 3">DSM 45301</strain>
    </source>
</reference>
<gene>
    <name evidence="2" type="ORF">FB558_6292</name>
</gene>
<protein>
    <submittedName>
        <fullName evidence="2">Methyltransferase family protein</fullName>
    </submittedName>
</protein>
<keyword evidence="3" id="KW-1185">Reference proteome</keyword>
<dbReference type="InterPro" id="IPR029063">
    <property type="entry name" value="SAM-dependent_MTases_sf"/>
</dbReference>
<accession>A0A543D9P3</accession>
<dbReference type="InterPro" id="IPR041698">
    <property type="entry name" value="Methyltransf_25"/>
</dbReference>
<evidence type="ECO:0000259" key="1">
    <source>
        <dbReference type="Pfam" id="PF13649"/>
    </source>
</evidence>
<sequence>MTAAPALAPGRTASLLAGRDFLAPTVQRAVESLHLPAGAWVLDAGTGSGAALPALARAAGGAGSVRAVDTDPDVLPLAAHHAAHHGMGARVSVEHADLIDVAGHAATARGGGFDAIWAGDVIGPSAFADPAAAVAVLTRALRPGGVLALFHTHDQPVFLPGHAQLERLVRAAAERHRGATPDGHNHHDRHLPWLQAAGLERLTLDVFPRIGLRIETDRAARIYLDTAVWPQMWESALACGPQVGMTENDLSDLHALTTPGGPRYVLDDPGYYILHPTVLATGRRGRAGQR</sequence>
<name>A0A543D9P3_9PSEU</name>
<evidence type="ECO:0000313" key="2">
    <source>
        <dbReference type="EMBL" id="TQM06057.1"/>
    </source>
</evidence>
<dbReference type="Gene3D" id="3.40.50.150">
    <property type="entry name" value="Vaccinia Virus protein VP39"/>
    <property type="match status" value="1"/>
</dbReference>
<organism evidence="2 3">
    <name type="scientific">Pseudonocardia kunmingensis</name>
    <dbReference type="NCBI Taxonomy" id="630975"/>
    <lineage>
        <taxon>Bacteria</taxon>
        <taxon>Bacillati</taxon>
        <taxon>Actinomycetota</taxon>
        <taxon>Actinomycetes</taxon>
        <taxon>Pseudonocardiales</taxon>
        <taxon>Pseudonocardiaceae</taxon>
        <taxon>Pseudonocardia</taxon>
    </lineage>
</organism>
<dbReference type="EMBL" id="VFPA01000004">
    <property type="protein sequence ID" value="TQM06057.1"/>
    <property type="molecule type" value="Genomic_DNA"/>
</dbReference>
<dbReference type="SUPFAM" id="SSF53335">
    <property type="entry name" value="S-adenosyl-L-methionine-dependent methyltransferases"/>
    <property type="match status" value="1"/>
</dbReference>